<protein>
    <submittedName>
        <fullName evidence="3">Uncharacterized protein</fullName>
    </submittedName>
</protein>
<organism evidence="3">
    <name type="scientific">uncultured Caudovirales phage</name>
    <dbReference type="NCBI Taxonomy" id="2100421"/>
    <lineage>
        <taxon>Viruses</taxon>
        <taxon>Duplodnaviria</taxon>
        <taxon>Heunggongvirae</taxon>
        <taxon>Uroviricota</taxon>
        <taxon>Caudoviricetes</taxon>
        <taxon>Peduoviridae</taxon>
        <taxon>Maltschvirus</taxon>
        <taxon>Maltschvirus maltsch</taxon>
    </lineage>
</organism>
<accession>A0A6J5RK34</accession>
<reference evidence="3" key="1">
    <citation type="submission" date="2020-05" db="EMBL/GenBank/DDBJ databases">
        <authorList>
            <person name="Chiriac C."/>
            <person name="Salcher M."/>
            <person name="Ghai R."/>
            <person name="Kavagutti S V."/>
        </authorList>
    </citation>
    <scope>NUCLEOTIDE SEQUENCE</scope>
</reference>
<sequence>MMVNVEYNMRTPNLKFILETILEDKPQPMSKDEKIAFMQEVANFTALGESVYGKGDLEQMVERVKNIVENADRIMTESDDWMSNVAHKKNNKRMHEDFKDFMAAAAQLEQAQQQMAIAYENIGQHLSRYFDVK</sequence>
<dbReference type="EMBL" id="LR796625">
    <property type="protein sequence ID" value="CAB4155222.1"/>
    <property type="molecule type" value="Genomic_DNA"/>
</dbReference>
<gene>
    <name evidence="3" type="ORF">UFOVP1307_5</name>
    <name evidence="1" type="ORF">UFOVP651_117</name>
    <name evidence="2" type="ORF">UFOVP902_196</name>
</gene>
<evidence type="ECO:0000313" key="3">
    <source>
        <dbReference type="EMBL" id="CAB4197319.1"/>
    </source>
</evidence>
<dbReference type="EMBL" id="LR796859">
    <property type="protein sequence ID" value="CAB4171127.1"/>
    <property type="molecule type" value="Genomic_DNA"/>
</dbReference>
<evidence type="ECO:0000313" key="2">
    <source>
        <dbReference type="EMBL" id="CAB4171127.1"/>
    </source>
</evidence>
<evidence type="ECO:0000313" key="1">
    <source>
        <dbReference type="EMBL" id="CAB4155222.1"/>
    </source>
</evidence>
<dbReference type="EMBL" id="LR797270">
    <property type="protein sequence ID" value="CAB4197319.1"/>
    <property type="molecule type" value="Genomic_DNA"/>
</dbReference>
<proteinExistence type="predicted"/>
<name>A0A6J5RK34_9CAUD</name>